<name>A0A1I5M907_9BACT</name>
<dbReference type="InterPro" id="IPR012902">
    <property type="entry name" value="N_methyl_site"/>
</dbReference>
<reference evidence="2 3" key="1">
    <citation type="submission" date="2016-10" db="EMBL/GenBank/DDBJ databases">
        <authorList>
            <person name="de Groot N.N."/>
        </authorList>
    </citation>
    <scope>NUCLEOTIDE SEQUENCE [LARGE SCALE GENOMIC DNA]</scope>
    <source>
        <strain evidence="2 3">EP1-55-1</strain>
    </source>
</reference>
<accession>A0A1I5M907</accession>
<dbReference type="Proteomes" id="UP000199227">
    <property type="component" value="Unassembled WGS sequence"/>
</dbReference>
<gene>
    <name evidence="2" type="ORF">SAMN05216234_10567</name>
</gene>
<evidence type="ECO:0000313" key="2">
    <source>
        <dbReference type="EMBL" id="SFP06118.1"/>
    </source>
</evidence>
<dbReference type="STRING" id="223786.SAMN05216234_10567"/>
<dbReference type="OrthoDB" id="5339689at2"/>
<organism evidence="2 3">
    <name type="scientific">Hydrogenimonas thermophila</name>
    <dbReference type="NCBI Taxonomy" id="223786"/>
    <lineage>
        <taxon>Bacteria</taxon>
        <taxon>Pseudomonadati</taxon>
        <taxon>Campylobacterota</taxon>
        <taxon>Epsilonproteobacteria</taxon>
        <taxon>Campylobacterales</taxon>
        <taxon>Hydrogenimonadaceae</taxon>
        <taxon>Hydrogenimonas</taxon>
    </lineage>
</organism>
<protein>
    <submittedName>
        <fullName evidence="2">Prepilin-type N-terminal cleavage/methylation domain-containing protein</fullName>
    </submittedName>
</protein>
<keyword evidence="1" id="KW-0812">Transmembrane</keyword>
<feature type="transmembrane region" description="Helical" evidence="1">
    <location>
        <begin position="7"/>
        <end position="28"/>
    </location>
</feature>
<sequence length="214" mass="24447">MKQAFTLIELIISIVVIGLAFSAIPLMLQQESKKEIENIKQEAVMIAIIKAGNILSYAWDEAIAEQRELGVKDKVLDVKNGLSKYDRYPDINSTYRIGHFKGDSRRSFYVNQIFASEELQMDINDTIPDDMDDLIGDIFISGDSTNEHEYKDKYKISTTMRYVQDYNMSMPSDNSTNIKEFTVTVKDSNENIITSITAFSTNIGQQDLLIRSWE</sequence>
<dbReference type="RefSeq" id="WP_092911034.1">
    <property type="nucleotide sequence ID" value="NZ_FOXB01000005.1"/>
</dbReference>
<dbReference type="AlphaFoldDB" id="A0A1I5M907"/>
<evidence type="ECO:0000256" key="1">
    <source>
        <dbReference type="SAM" id="Phobius"/>
    </source>
</evidence>
<keyword evidence="1" id="KW-0472">Membrane</keyword>
<keyword evidence="3" id="KW-1185">Reference proteome</keyword>
<dbReference type="NCBIfam" id="TIGR02532">
    <property type="entry name" value="IV_pilin_GFxxxE"/>
    <property type="match status" value="1"/>
</dbReference>
<evidence type="ECO:0000313" key="3">
    <source>
        <dbReference type="Proteomes" id="UP000199227"/>
    </source>
</evidence>
<proteinExistence type="predicted"/>
<keyword evidence="1" id="KW-1133">Transmembrane helix</keyword>
<dbReference type="EMBL" id="FOXB01000005">
    <property type="protein sequence ID" value="SFP06118.1"/>
    <property type="molecule type" value="Genomic_DNA"/>
</dbReference>
<dbReference type="Pfam" id="PF07963">
    <property type="entry name" value="N_methyl"/>
    <property type="match status" value="1"/>
</dbReference>